<protein>
    <submittedName>
        <fullName evidence="2">Uncharacterized protein</fullName>
    </submittedName>
</protein>
<proteinExistence type="predicted"/>
<organism evidence="2 3">
    <name type="scientific">Fuerstiella marisgermanici</name>
    <dbReference type="NCBI Taxonomy" id="1891926"/>
    <lineage>
        <taxon>Bacteria</taxon>
        <taxon>Pseudomonadati</taxon>
        <taxon>Planctomycetota</taxon>
        <taxon>Planctomycetia</taxon>
        <taxon>Planctomycetales</taxon>
        <taxon>Planctomycetaceae</taxon>
        <taxon>Fuerstiella</taxon>
    </lineage>
</organism>
<evidence type="ECO:0000256" key="1">
    <source>
        <dbReference type="SAM" id="MobiDB-lite"/>
    </source>
</evidence>
<feature type="region of interest" description="Disordered" evidence="1">
    <location>
        <begin position="1"/>
        <end position="54"/>
    </location>
</feature>
<gene>
    <name evidence="2" type="ORF">Fuma_03037</name>
</gene>
<keyword evidence="3" id="KW-1185">Reference proteome</keyword>
<name>A0A1P8WHA4_9PLAN</name>
<dbReference type="EMBL" id="CP017641">
    <property type="protein sequence ID" value="APZ93420.1"/>
    <property type="molecule type" value="Genomic_DNA"/>
</dbReference>
<dbReference type="KEGG" id="fmr:Fuma_03037"/>
<reference evidence="2 3" key="1">
    <citation type="journal article" date="2016" name="Front. Microbiol.">
        <title>Fuerstia marisgermanicae gen. nov., sp. nov., an Unusual Member of the Phylum Planctomycetes from the German Wadden Sea.</title>
        <authorList>
            <person name="Kohn T."/>
            <person name="Heuer A."/>
            <person name="Jogler M."/>
            <person name="Vollmers J."/>
            <person name="Boedeker C."/>
            <person name="Bunk B."/>
            <person name="Rast P."/>
            <person name="Borchert D."/>
            <person name="Glockner I."/>
            <person name="Freese H.M."/>
            <person name="Klenk H.P."/>
            <person name="Overmann J."/>
            <person name="Kaster A.K."/>
            <person name="Rohde M."/>
            <person name="Wiegand S."/>
            <person name="Jogler C."/>
        </authorList>
    </citation>
    <scope>NUCLEOTIDE SEQUENCE [LARGE SCALE GENOMIC DNA]</scope>
    <source>
        <strain evidence="2 3">NH11</strain>
    </source>
</reference>
<dbReference type="AlphaFoldDB" id="A0A1P8WHA4"/>
<accession>A0A1P8WHA4</accession>
<feature type="compositionally biased region" description="Basic and acidic residues" evidence="1">
    <location>
        <begin position="18"/>
        <end position="51"/>
    </location>
</feature>
<evidence type="ECO:0000313" key="2">
    <source>
        <dbReference type="EMBL" id="APZ93420.1"/>
    </source>
</evidence>
<sequence length="101" mass="11035">MLCKMPVPSKLELVSATERSKDQDDSDRSSHPGKAKNDSKPEKNYCAHGEPRVSNLVDTDKTSATYVTLQCPERAGFSSDNKNGSLAGSVHPCIFSYLIMD</sequence>
<dbReference type="Proteomes" id="UP000187735">
    <property type="component" value="Chromosome"/>
</dbReference>
<dbReference type="STRING" id="1891926.Fuma_03037"/>
<evidence type="ECO:0000313" key="3">
    <source>
        <dbReference type="Proteomes" id="UP000187735"/>
    </source>
</evidence>